<dbReference type="OrthoDB" id="272147at2759"/>
<dbReference type="GO" id="GO:0140818">
    <property type="term" value="F:mRNA 5'-triphosphate monophosphatase activity"/>
    <property type="evidence" value="ECO:0007669"/>
    <property type="project" value="UniProtKB-EC"/>
</dbReference>
<dbReference type="InterPro" id="IPR040343">
    <property type="entry name" value="Cet1/Ctl1"/>
</dbReference>
<dbReference type="PANTHER" id="PTHR28118">
    <property type="entry name" value="POLYNUCLEOTIDE 5'-TRIPHOSPHATASE-RELATED"/>
    <property type="match status" value="1"/>
</dbReference>
<proteinExistence type="inferred from homology"/>
<keyword evidence="5 8" id="KW-0378">Hydrolase</keyword>
<feature type="domain" description="mRNA triphosphatase Cet1-like" evidence="10">
    <location>
        <begin position="53"/>
        <end position="288"/>
    </location>
</feature>
<comment type="function">
    <text evidence="8">First step of mRNA capping. Converts the 5'-triphosphate end of a nascent mRNA chain into a diphosphate end.</text>
</comment>
<feature type="region of interest" description="Disordered" evidence="9">
    <location>
        <begin position="1"/>
        <end position="47"/>
    </location>
</feature>
<evidence type="ECO:0000256" key="4">
    <source>
        <dbReference type="ARBA" id="ARBA00022664"/>
    </source>
</evidence>
<comment type="similarity">
    <text evidence="3 8">Belongs to the fungal TPase family.</text>
</comment>
<evidence type="ECO:0000256" key="3">
    <source>
        <dbReference type="ARBA" id="ARBA00006345"/>
    </source>
</evidence>
<dbReference type="GeneID" id="19973942"/>
<sequence>MNREMTPAEQGRNGIGHTAPPPAAAQAPAAPPARPQPPPMAMDDSILPEKPRNDLVFMVCEWIWSQLGSRMPPKGSVFEIEAKLGNIVNLDGGERIRLPVLSEAIFDRMGFPNLKTKFDTSVMTGVAHKGLNEFLNHTVMWTKQEIDRGAARHPVHYTHTREWDEYYELTTEGRGALQHLTHWMNPNHRLKVRQTFSKETQEMTAQIIKIRVADLEIYNPNDVFDYRVSISLESPWNGPEEHLNRQTERANDRLKDRLSYKHRDYQIDLTQISHPDGNHQDHEVEIEINNDSFLAALDDARAQRSDRYEKCISGFVDNIRILAGHATHAVQARPPPPGM</sequence>
<evidence type="ECO:0000313" key="12">
    <source>
        <dbReference type="Proteomes" id="UP000030752"/>
    </source>
</evidence>
<dbReference type="InterPro" id="IPR004206">
    <property type="entry name" value="mRNA_triPase_Cet1"/>
</dbReference>
<dbReference type="InterPro" id="IPR037009">
    <property type="entry name" value="mRNA_triPase_Cet1_sf"/>
</dbReference>
<dbReference type="Gene3D" id="3.20.100.10">
    <property type="entry name" value="mRNA triphosphatase Cet1-like"/>
    <property type="match status" value="1"/>
</dbReference>
<dbReference type="VEuPathDB" id="FungiDB:HMPREF1541_06603"/>
<dbReference type="PANTHER" id="PTHR28118:SF1">
    <property type="entry name" value="POLYNUCLEOTIDE 5'-TRIPHOSPHATASE CTL1-RELATED"/>
    <property type="match status" value="1"/>
</dbReference>
<evidence type="ECO:0000256" key="7">
    <source>
        <dbReference type="ARBA" id="ARBA00047740"/>
    </source>
</evidence>
<comment type="subcellular location">
    <subcellularLocation>
        <location evidence="2 8">Nucleus</location>
    </subcellularLocation>
</comment>
<evidence type="ECO:0000256" key="1">
    <source>
        <dbReference type="ARBA" id="ARBA00001946"/>
    </source>
</evidence>
<dbReference type="STRING" id="1220924.W2RPW9"/>
<dbReference type="InterPro" id="IPR033469">
    <property type="entry name" value="CYTH-like_dom_sf"/>
</dbReference>
<keyword evidence="12" id="KW-1185">Reference proteome</keyword>
<dbReference type="Pfam" id="PF02940">
    <property type="entry name" value="mRNA_triPase"/>
    <property type="match status" value="1"/>
</dbReference>
<dbReference type="SUPFAM" id="SSF55154">
    <property type="entry name" value="CYTH-like phosphatases"/>
    <property type="match status" value="1"/>
</dbReference>
<dbReference type="GO" id="GO:0006370">
    <property type="term" value="P:7-methylguanosine mRNA capping"/>
    <property type="evidence" value="ECO:0007669"/>
    <property type="project" value="UniProtKB-UniRule"/>
</dbReference>
<dbReference type="EC" id="3.6.1.74" evidence="8"/>
<keyword evidence="4 8" id="KW-0507">mRNA processing</keyword>
<comment type="subunit">
    <text evidence="8">Heterodimer. The mRNA-capping enzyme is composed of two separate chains alpha and beta, respectively a mRNA guanylyltransferase and an mRNA 5'-triphosphate monophosphatase.</text>
</comment>
<evidence type="ECO:0000256" key="2">
    <source>
        <dbReference type="ARBA" id="ARBA00004123"/>
    </source>
</evidence>
<dbReference type="RefSeq" id="XP_008719155.1">
    <property type="nucleotide sequence ID" value="XM_008720933.1"/>
</dbReference>
<dbReference type="Proteomes" id="UP000030752">
    <property type="component" value="Unassembled WGS sequence"/>
</dbReference>
<accession>W2RPW9</accession>
<keyword evidence="6 8" id="KW-0539">Nucleus</keyword>
<name>W2RPW9_CYPE1</name>
<evidence type="ECO:0000256" key="8">
    <source>
        <dbReference type="RuleBase" id="RU367053"/>
    </source>
</evidence>
<feature type="compositionally biased region" description="Pro residues" evidence="9">
    <location>
        <begin position="19"/>
        <end position="40"/>
    </location>
</feature>
<organism evidence="11 12">
    <name type="scientific">Cyphellophora europaea (strain CBS 101466)</name>
    <name type="common">Phialophora europaea</name>
    <dbReference type="NCBI Taxonomy" id="1220924"/>
    <lineage>
        <taxon>Eukaryota</taxon>
        <taxon>Fungi</taxon>
        <taxon>Dikarya</taxon>
        <taxon>Ascomycota</taxon>
        <taxon>Pezizomycotina</taxon>
        <taxon>Eurotiomycetes</taxon>
        <taxon>Chaetothyriomycetidae</taxon>
        <taxon>Chaetothyriales</taxon>
        <taxon>Cyphellophoraceae</taxon>
        <taxon>Cyphellophora</taxon>
    </lineage>
</organism>
<dbReference type="GO" id="GO:0031533">
    <property type="term" value="C:mRNA capping enzyme complex"/>
    <property type="evidence" value="ECO:0007669"/>
    <property type="project" value="UniProtKB-UniRule"/>
</dbReference>
<comment type="catalytic activity">
    <reaction evidence="7">
        <text>a 5'-end triphospho-ribonucleoside in mRNA + H2O = a 5'-end diphospho-ribonucleoside in mRNA + phosphate + H(+)</text>
        <dbReference type="Rhea" id="RHEA:67004"/>
        <dbReference type="Rhea" id="RHEA-COMP:17164"/>
        <dbReference type="Rhea" id="RHEA-COMP:17165"/>
        <dbReference type="ChEBI" id="CHEBI:15377"/>
        <dbReference type="ChEBI" id="CHEBI:15378"/>
        <dbReference type="ChEBI" id="CHEBI:43474"/>
        <dbReference type="ChEBI" id="CHEBI:167616"/>
        <dbReference type="ChEBI" id="CHEBI:167618"/>
        <dbReference type="EC" id="3.6.1.74"/>
    </reaction>
    <physiologicalReaction direction="left-to-right" evidence="7">
        <dbReference type="Rhea" id="RHEA:67005"/>
    </physiologicalReaction>
</comment>
<gene>
    <name evidence="11" type="ORF">HMPREF1541_06603</name>
</gene>
<evidence type="ECO:0000256" key="5">
    <source>
        <dbReference type="ARBA" id="ARBA00022801"/>
    </source>
</evidence>
<comment type="cofactor">
    <cofactor evidence="1 8">
        <name>Mg(2+)</name>
        <dbReference type="ChEBI" id="CHEBI:18420"/>
    </cofactor>
</comment>
<dbReference type="GO" id="GO:0004651">
    <property type="term" value="F:polynucleotide 5'-phosphatase activity"/>
    <property type="evidence" value="ECO:0007669"/>
    <property type="project" value="UniProtKB-UniRule"/>
</dbReference>
<dbReference type="EMBL" id="KB822722">
    <property type="protein sequence ID" value="ETN38566.1"/>
    <property type="molecule type" value="Genomic_DNA"/>
</dbReference>
<evidence type="ECO:0000259" key="10">
    <source>
        <dbReference type="Pfam" id="PF02940"/>
    </source>
</evidence>
<evidence type="ECO:0000313" key="11">
    <source>
        <dbReference type="EMBL" id="ETN38566.1"/>
    </source>
</evidence>
<dbReference type="InParanoid" id="W2RPW9"/>
<dbReference type="HOGENOM" id="CLU_018004_1_0_1"/>
<dbReference type="eggNOG" id="ENOG502RZAX">
    <property type="taxonomic scope" value="Eukaryota"/>
</dbReference>
<keyword evidence="8" id="KW-0506">mRNA capping</keyword>
<dbReference type="AlphaFoldDB" id="W2RPW9"/>
<evidence type="ECO:0000256" key="6">
    <source>
        <dbReference type="ARBA" id="ARBA00023242"/>
    </source>
</evidence>
<evidence type="ECO:0000256" key="9">
    <source>
        <dbReference type="SAM" id="MobiDB-lite"/>
    </source>
</evidence>
<reference evidence="11 12" key="1">
    <citation type="submission" date="2013-03" db="EMBL/GenBank/DDBJ databases">
        <title>The Genome Sequence of Phialophora europaea CBS 101466.</title>
        <authorList>
            <consortium name="The Broad Institute Genomics Platform"/>
            <person name="Cuomo C."/>
            <person name="de Hoog S."/>
            <person name="Gorbushina A."/>
            <person name="Walker B."/>
            <person name="Young S.K."/>
            <person name="Zeng Q."/>
            <person name="Gargeya S."/>
            <person name="Fitzgerald M."/>
            <person name="Haas B."/>
            <person name="Abouelleil A."/>
            <person name="Allen A.W."/>
            <person name="Alvarado L."/>
            <person name="Arachchi H.M."/>
            <person name="Berlin A.M."/>
            <person name="Chapman S.B."/>
            <person name="Gainer-Dewar J."/>
            <person name="Goldberg J."/>
            <person name="Griggs A."/>
            <person name="Gujja S."/>
            <person name="Hansen M."/>
            <person name="Howarth C."/>
            <person name="Imamovic A."/>
            <person name="Ireland A."/>
            <person name="Larimer J."/>
            <person name="McCowan C."/>
            <person name="Murphy C."/>
            <person name="Pearson M."/>
            <person name="Poon T.W."/>
            <person name="Priest M."/>
            <person name="Roberts A."/>
            <person name="Saif S."/>
            <person name="Shea T."/>
            <person name="Sisk P."/>
            <person name="Sykes S."/>
            <person name="Wortman J."/>
            <person name="Nusbaum C."/>
            <person name="Birren B."/>
        </authorList>
    </citation>
    <scope>NUCLEOTIDE SEQUENCE [LARGE SCALE GENOMIC DNA]</scope>
    <source>
        <strain evidence="11 12">CBS 101466</strain>
    </source>
</reference>
<dbReference type="CDD" id="cd07470">
    <property type="entry name" value="CYTH-like_mRNA_RTPase"/>
    <property type="match status" value="1"/>
</dbReference>
<protein>
    <recommendedName>
        <fullName evidence="8">mRNA-capping enzyme subunit beta</fullName>
        <ecNumber evidence="8">3.6.1.74</ecNumber>
    </recommendedName>
    <alternativeName>
        <fullName evidence="8">mRNA 5'-phosphatase</fullName>
    </alternativeName>
    <alternativeName>
        <fullName evidence="8">mRNA 5'-triphosphate monophosphatase</fullName>
    </alternativeName>
</protein>